<sequence length="848" mass="95460">MSIGSVRVGLSEAIIESEDLKRAHTKAPVAQWIRRLTSNQTIVAQLYTVFGPSSSTRGRAALAADPRIEICMLPVGDGITICLSNQLIDITMLRKTQQERHLTAGLDRVRTSRLPQKEKPQLNQETEPGSTKNSSRATSKAETTRSDIKNSRPTTAQGKTRAKTAEREASKDREHQHLQKEENGLRRSPREPPRTGMTEHGPAHTCTLLDDCLFQPNPPDNYGENDEAQPQEAPTVPVAAPVDNTHTMTTRSKAGIHKPNTRYVLLTSKFSTREPKSIHEAMAHPGWRNAVMEEIGRVHMLNTWTLVPRTPDMNVIGSQWLYKTKLKPNGHVEKLKVRLVGKGNHQEEGLDYLETFSPVVRTATIRIVLSVAISKGWNLKQLDVTNAFLHGDLKEPVYMSQPQGFVDKERPDYVCKLTKALYGLKQAPRAWFDTFSGFLIQQGFVCNKSDPSLFIYHRNGKNMVLLLYVDDILLAADDQMLMDNLLSTLNTRFLMKDLGFPKYFLGIEIEQTTEGLFIHQSAYAEDVLHQANMSTCNPMPTPLPTTLDTLQEDLFPEPTYFRSIAGKLQYLTISRPDIQFAVNFVCQRMHEPTVGDFGLLKRIMRYVRGTCSMGIHIRKQADMILSGFCDSDWSGCRETRRSTSGICTLLGSNLISWSAKRQDTVSGSSTEAEYRALTAAAREISWLSYLLRDLGIHQMDPTLLQCDNLSAVYLSANPALHKRSKHFENDWHYIREQVALGHIETQHISAKDQLADIFTKPLPRRQFEELRNKLGVSFLPTPSLRGNMGNRTMGLSATAHQIAKPSGSAHMIQRRETTKQSNGFVYGKEELVVKNIFETLTRLVNVES</sequence>
<feature type="region of interest" description="Disordered" evidence="1">
    <location>
        <begin position="103"/>
        <end position="234"/>
    </location>
</feature>
<reference evidence="3" key="1">
    <citation type="journal article" date="2012" name="Plant Cell">
        <title>A dominant point mutation in a RINGv E3 ubiquitin ligase homoeologous gene leads to cleistogamy in Brassica napus.</title>
        <authorList>
            <person name="Lu Y.H."/>
            <person name="Arnaud D."/>
            <person name="Belcram H."/>
            <person name="Falentin C."/>
            <person name="Rouault P."/>
            <person name="Piel N."/>
            <person name="Lucas M.O."/>
            <person name="Just J."/>
            <person name="Renard M."/>
            <person name="Delourme R."/>
            <person name="Chalhoub B."/>
        </authorList>
    </citation>
    <scope>NUCLEOTIDE SEQUENCE</scope>
    <source>
        <tissue evidence="3">Young leaves</tissue>
    </source>
</reference>
<dbReference type="AlphaFoldDB" id="A0A068F5Z0"/>
<name>A0A068F5Z0_BRANA</name>
<evidence type="ECO:0000256" key="1">
    <source>
        <dbReference type="SAM" id="MobiDB-lite"/>
    </source>
</evidence>
<dbReference type="InterPro" id="IPR043502">
    <property type="entry name" value="DNA/RNA_pol_sf"/>
</dbReference>
<feature type="compositionally biased region" description="Basic and acidic residues" evidence="1">
    <location>
        <begin position="163"/>
        <end position="193"/>
    </location>
</feature>
<organism evidence="3">
    <name type="scientific">Brassica napus</name>
    <name type="common">Rape</name>
    <dbReference type="NCBI Taxonomy" id="3708"/>
    <lineage>
        <taxon>Eukaryota</taxon>
        <taxon>Viridiplantae</taxon>
        <taxon>Streptophyta</taxon>
        <taxon>Embryophyta</taxon>
        <taxon>Tracheophyta</taxon>
        <taxon>Spermatophyta</taxon>
        <taxon>Magnoliopsida</taxon>
        <taxon>eudicotyledons</taxon>
        <taxon>Gunneridae</taxon>
        <taxon>Pentapetalae</taxon>
        <taxon>rosids</taxon>
        <taxon>malvids</taxon>
        <taxon>Brassicales</taxon>
        <taxon>Brassicaceae</taxon>
        <taxon>Brassiceae</taxon>
        <taxon>Brassica</taxon>
    </lineage>
</organism>
<protein>
    <recommendedName>
        <fullName evidence="2">Reverse transcriptase Ty1/copia-type domain-containing protein</fullName>
    </recommendedName>
</protein>
<feature type="domain" description="Reverse transcriptase Ty1/copia-type" evidence="2">
    <location>
        <begin position="302"/>
        <end position="543"/>
    </location>
</feature>
<evidence type="ECO:0000313" key="3">
    <source>
        <dbReference type="EMBL" id="AID60119.1"/>
    </source>
</evidence>
<feature type="compositionally biased region" description="Polar residues" evidence="1">
    <location>
        <begin position="121"/>
        <end position="141"/>
    </location>
</feature>
<dbReference type="InterPro" id="IPR013103">
    <property type="entry name" value="RVT_2"/>
</dbReference>
<dbReference type="EMBL" id="KC206509">
    <property type="protein sequence ID" value="AID60119.1"/>
    <property type="molecule type" value="Genomic_DNA"/>
</dbReference>
<proteinExistence type="predicted"/>
<dbReference type="PANTHER" id="PTHR11439:SF524">
    <property type="entry name" value="RNA-DIRECTED DNA POLYMERASE, PROTEIN KINASE RLK-PELLE-DLSV FAMILY"/>
    <property type="match status" value="1"/>
</dbReference>
<dbReference type="SUPFAM" id="SSF56672">
    <property type="entry name" value="DNA/RNA polymerases"/>
    <property type="match status" value="1"/>
</dbReference>
<reference evidence="3" key="2">
    <citation type="submission" date="2012-11" db="EMBL/GenBank/DDBJ databases">
        <authorList>
            <person name="Lu Y.-H."/>
            <person name="Arnaud D."/>
            <person name="Belcram H."/>
            <person name="Falentin C."/>
            <person name="Rouault P."/>
            <person name="Piel N."/>
            <person name="Lucas M.-O."/>
            <person name="Just J."/>
            <person name="Renard M."/>
            <person name="Delourme R."/>
            <person name="Chalhoub B."/>
        </authorList>
    </citation>
    <scope>NUCLEOTIDE SEQUENCE</scope>
    <source>
        <tissue evidence="3">Young leaves</tissue>
    </source>
</reference>
<dbReference type="CDD" id="cd09272">
    <property type="entry name" value="RNase_HI_RT_Ty1"/>
    <property type="match status" value="1"/>
</dbReference>
<feature type="compositionally biased region" description="Basic and acidic residues" evidence="1">
    <location>
        <begin position="103"/>
        <end position="120"/>
    </location>
</feature>
<evidence type="ECO:0000259" key="2">
    <source>
        <dbReference type="Pfam" id="PF07727"/>
    </source>
</evidence>
<dbReference type="Pfam" id="PF07727">
    <property type="entry name" value="RVT_2"/>
    <property type="match status" value="1"/>
</dbReference>
<dbReference type="PANTHER" id="PTHR11439">
    <property type="entry name" value="GAG-POL-RELATED RETROTRANSPOSON"/>
    <property type="match status" value="1"/>
</dbReference>
<accession>A0A068F5Z0</accession>